<evidence type="ECO:0000259" key="2">
    <source>
        <dbReference type="PROSITE" id="PS50940"/>
    </source>
</evidence>
<protein>
    <submittedName>
        <fullName evidence="4">Uncharacterized protein LOC111601968</fullName>
    </submittedName>
</protein>
<dbReference type="GeneID" id="111601968"/>
<dbReference type="RefSeq" id="XP_023174610.1">
    <property type="nucleotide sequence ID" value="XM_023318842.2"/>
</dbReference>
<dbReference type="OrthoDB" id="7898081at2759"/>
<feature type="chain" id="PRO_5026717683" evidence="1">
    <location>
        <begin position="18"/>
        <end position="157"/>
    </location>
</feature>
<dbReference type="KEGG" id="dhe:111601968"/>
<dbReference type="OMA" id="YLGCFPW"/>
<proteinExistence type="predicted"/>
<evidence type="ECO:0000313" key="3">
    <source>
        <dbReference type="Proteomes" id="UP000504633"/>
    </source>
</evidence>
<dbReference type="AlphaFoldDB" id="A0A6J1M634"/>
<dbReference type="GO" id="GO:0005576">
    <property type="term" value="C:extracellular region"/>
    <property type="evidence" value="ECO:0007669"/>
    <property type="project" value="InterPro"/>
</dbReference>
<organism evidence="3 4">
    <name type="scientific">Drosophila hydei</name>
    <name type="common">Fruit fly</name>
    <dbReference type="NCBI Taxonomy" id="7224"/>
    <lineage>
        <taxon>Eukaryota</taxon>
        <taxon>Metazoa</taxon>
        <taxon>Ecdysozoa</taxon>
        <taxon>Arthropoda</taxon>
        <taxon>Hexapoda</taxon>
        <taxon>Insecta</taxon>
        <taxon>Pterygota</taxon>
        <taxon>Neoptera</taxon>
        <taxon>Endopterygota</taxon>
        <taxon>Diptera</taxon>
        <taxon>Brachycera</taxon>
        <taxon>Muscomorpha</taxon>
        <taxon>Ephydroidea</taxon>
        <taxon>Drosophilidae</taxon>
        <taxon>Drosophila</taxon>
    </lineage>
</organism>
<dbReference type="PROSITE" id="PS50940">
    <property type="entry name" value="CHIT_BIND_II"/>
    <property type="match status" value="1"/>
</dbReference>
<feature type="signal peptide" evidence="1">
    <location>
        <begin position="1"/>
        <end position="17"/>
    </location>
</feature>
<evidence type="ECO:0000313" key="4">
    <source>
        <dbReference type="RefSeq" id="XP_023174610.1"/>
    </source>
</evidence>
<evidence type="ECO:0000256" key="1">
    <source>
        <dbReference type="SAM" id="SignalP"/>
    </source>
</evidence>
<gene>
    <name evidence="4" type="primary">LOC111601968</name>
</gene>
<dbReference type="Proteomes" id="UP000504633">
    <property type="component" value="Unplaced"/>
</dbReference>
<dbReference type="InterPro" id="IPR002557">
    <property type="entry name" value="Chitin-bd_dom"/>
</dbReference>
<dbReference type="GO" id="GO:0008061">
    <property type="term" value="F:chitin binding"/>
    <property type="evidence" value="ECO:0007669"/>
    <property type="project" value="InterPro"/>
</dbReference>
<reference evidence="4" key="1">
    <citation type="submission" date="2025-08" db="UniProtKB">
        <authorList>
            <consortium name="RefSeq"/>
        </authorList>
    </citation>
    <scope>IDENTIFICATION</scope>
    <source>
        <strain evidence="4">15085-1641.00</strain>
        <tissue evidence="4">Whole body</tissue>
    </source>
</reference>
<name>A0A6J1M634_DROHY</name>
<accession>A0A6J1M634</accession>
<sequence length="157" mass="17438">MLKVILTFVVLLALSSAASLDSDEDSTTIVPDTCLNEDELWATDNLHAYYFCWDGVPILTECNEGYYFVRNATDSGCIPAKLMNPNCVNLDITVGPCTGINLLQPQTSQNLNNFWLCTEEGADPVELTCVDDLVFVKQDGYLGCFDWQTFRSVRGCN</sequence>
<keyword evidence="3" id="KW-1185">Reference proteome</keyword>
<keyword evidence="1" id="KW-0732">Signal</keyword>
<feature type="domain" description="Chitin-binding type-2" evidence="2">
    <location>
        <begin position="31"/>
        <end position="89"/>
    </location>
</feature>